<name>A0ABU1UEQ0_9MICC</name>
<reference evidence="1 2" key="1">
    <citation type="submission" date="2023-07" db="EMBL/GenBank/DDBJ databases">
        <title>Sorghum-associated microbial communities from plants grown in Nebraska, USA.</title>
        <authorList>
            <person name="Schachtman D."/>
        </authorList>
    </citation>
    <scope>NUCLEOTIDE SEQUENCE [LARGE SCALE GENOMIC DNA]</scope>
    <source>
        <strain evidence="1 2">BE167</strain>
    </source>
</reference>
<sequence length="1165" mass="124087">MMDQLTSELSAHGVTGIPAGWQFVHVDVPVAPDTRIPGVGNVAQQGGGYIATGPSGGSYTVLDNALTQTLSNAKALGQIGTWAPRDPAQITVPIHSGAGQMRAVGRMITLSKAAEVRNGLEQAFQRLNKVETNSEMAQLSVPGLGKFNAAEPPIVLVVSSMAGGAGASMALDVCRLLSLVPGVTPSLVGVFMLAADVFDGLPSDARGGVRANALAMLGEIVAAQTKAAQDHDLATLAALGHGNGVTGEKPFARVFPVGRFAGVNHTMFGDGTQDAVYRGLGRGLAALMLSGKAAAEFVSFDLGNNSGDKAAVRDYFGWGVEPNELPWGAFGFASLSMGRDRYREYAAQRLARTAVDRLRTGHLQPGNSASSVAQVTALVSSQWSNISTSLDLPVAADGPLTQHEVMAWFTGTAFSRADAGQLASAITDEQIVPFIPPPGGIQATQWLPALRQRLQERKPALTNGTAESAYQWGYTYKGVLLTRFTKLMEDAVAQSGLPYARAIVERLETLLREQLIVTLKGMAALAQPNVAAVPPQFEGQLAGMKVIENGQSVVDRLMGALRGQTTDLLYSQAAGSAATVLTAFISDVLGPMREALSEGLNILDHAAAALPAAVGLANVATDQYAAWPSDENLNVPQRFDVADNEILITESKTFSVQYESDVAQTGGGAAGVKGFNDARQVLGGQVIRGLWPVAGGHQAPGGLLEVTAGWQPGEFNRDPYSHAPLTPSRARFMLHTSPKDLLQRARAFVGRPGEAFDKFCSLSLRDYVRGVDASQSDIPQRQADVIAKFTEAVNRAIPLISVNPDVVQQLHGTSVAYRFKFSSVPFGELDEVSQALVASIKADPNIAAETAAILQRSLTADTRVQRIDIFGSYRNYSPLVFDSVLSPVAQQWDGTSLPERKGFWSQRRSRPLAASLPMGESERRAMVGGWFVGQITGQLRLPEPPYDEAVQVWDQTDGRWIQFPNPLLTPPKQFLAKSFDWLPAVLESVLLAVARAHQAPVLSSLRPYRLLRELYDASPEEPAAGLFEVTAIQTLTGWLGTGQTLSGSPSRVPGIVAGSTVAERHELTKEWLQTIRALAGDHFMPPGRLKAAGGGSFSQISTRKAASATPLFRDVAEDIYVVLGDLLTHLDTAHQRALHPGKHAALPPAPDDHEDPLALPMMGAF</sequence>
<evidence type="ECO:0000313" key="2">
    <source>
        <dbReference type="Proteomes" id="UP001252243"/>
    </source>
</evidence>
<proteinExistence type="predicted"/>
<organism evidence="1 2">
    <name type="scientific">Arthrobacter ginsengisoli</name>
    <dbReference type="NCBI Taxonomy" id="1356565"/>
    <lineage>
        <taxon>Bacteria</taxon>
        <taxon>Bacillati</taxon>
        <taxon>Actinomycetota</taxon>
        <taxon>Actinomycetes</taxon>
        <taxon>Micrococcales</taxon>
        <taxon>Micrococcaceae</taxon>
        <taxon>Arthrobacter</taxon>
    </lineage>
</organism>
<gene>
    <name evidence="1" type="ORF">J2X01_002901</name>
</gene>
<evidence type="ECO:0008006" key="3">
    <source>
        <dbReference type="Google" id="ProtNLM"/>
    </source>
</evidence>
<evidence type="ECO:0000313" key="1">
    <source>
        <dbReference type="EMBL" id="MDR7083606.1"/>
    </source>
</evidence>
<keyword evidence="2" id="KW-1185">Reference proteome</keyword>
<accession>A0ABU1UEQ0</accession>
<protein>
    <recommendedName>
        <fullName evidence="3">Tubulin-like protein</fullName>
    </recommendedName>
</protein>
<comment type="caution">
    <text evidence="1">The sequence shown here is derived from an EMBL/GenBank/DDBJ whole genome shotgun (WGS) entry which is preliminary data.</text>
</comment>
<dbReference type="EMBL" id="JAVDVQ010000012">
    <property type="protein sequence ID" value="MDR7083606.1"/>
    <property type="molecule type" value="Genomic_DNA"/>
</dbReference>
<dbReference type="Proteomes" id="UP001252243">
    <property type="component" value="Unassembled WGS sequence"/>
</dbReference>
<dbReference type="InterPro" id="IPR025904">
    <property type="entry name" value="Tubulin-like"/>
</dbReference>
<dbReference type="Pfam" id="PF13809">
    <property type="entry name" value="Tubulin_2"/>
    <property type="match status" value="1"/>
</dbReference>